<dbReference type="Gene3D" id="3.40.50.12780">
    <property type="entry name" value="N-terminal domain of ligase-like"/>
    <property type="match status" value="1"/>
</dbReference>
<dbReference type="PANTHER" id="PTHR45527">
    <property type="entry name" value="NONRIBOSOMAL PEPTIDE SYNTHETASE"/>
    <property type="match status" value="1"/>
</dbReference>
<dbReference type="GO" id="GO:0031177">
    <property type="term" value="F:phosphopantetheine binding"/>
    <property type="evidence" value="ECO:0007669"/>
    <property type="project" value="TreeGrafter"/>
</dbReference>
<gene>
    <name evidence="8" type="ORF">CG716_23395</name>
</gene>
<evidence type="ECO:0000259" key="5">
    <source>
        <dbReference type="Pfam" id="PF00501"/>
    </source>
</evidence>
<dbReference type="SUPFAM" id="SSF51735">
    <property type="entry name" value="NAD(P)-binding Rossmann-fold domains"/>
    <property type="match status" value="1"/>
</dbReference>
<evidence type="ECO:0000259" key="6">
    <source>
        <dbReference type="Pfam" id="PF00550"/>
    </source>
</evidence>
<dbReference type="EMBL" id="NOZR01000024">
    <property type="protein sequence ID" value="OYN76041.1"/>
    <property type="molecule type" value="Genomic_DNA"/>
</dbReference>
<evidence type="ECO:0000256" key="1">
    <source>
        <dbReference type="ARBA" id="ARBA00001957"/>
    </source>
</evidence>
<dbReference type="InterPro" id="IPR001509">
    <property type="entry name" value="Epimerase_deHydtase"/>
</dbReference>
<keyword evidence="3" id="KW-0597">Phosphoprotein</keyword>
<comment type="caution">
    <text evidence="8">The sequence shown here is derived from an EMBL/GenBank/DDBJ whole genome shotgun (WGS) entry which is preliminary data.</text>
</comment>
<sequence length="1406" mass="149996">MTSLDEGCVDKIALTSSQQNIYNGVLQDDDPALYLVARSYRFHPLARSRLLAALEATILKHPIQLCVLTASEDSGGYPDLVLRLSPDNIVTVREDGPTASSGGDELQSTWRRGILDIPLVRYAVLTDSSGQAYGLDAFTHHILLDGGATGIIETDLGEYLSLGVPPEMPCVKDGLTKVVAAHQREASKVVEARERLSAAVRRELAEAARRGGYGQSSAEAPGTAARGVRGETVRISGGAYHALVALGEAEQVPLNVLVTAAAVAVDASIRQNTVSLLIHAADNRFGEPGLDVATCLVNSVAQPSRFAPFASVEEVVRTLDRSYVRAVRRKWLREEHYRRLYIATNRTTHVEALTLNFLPEPCAPALRPHLTDLPVTTAIGPVESMAVACIVDDAQGCLDIAIWNRADLPEQGIGVATRIASALEAMPAMWQQPIALAVGEWLGIGPDGALAQANSMIRATEEPSPRAWFLDTGGQLVPTLRRRDHIDRWVAWLVTNGTAKGDILVFTDDNTDKTVDLLIACHVAGCAYSACDTDGEVSARAESIAKHSNGVSVHVIDVNAAYLPADSIAGLRLVIDRRVREVAGDPQLADRLAYIMPTSGSTGQPKLVKVSHRSLAMFCEAVRAAYGWGMDDTILQCAPLTSDISVEEIFGAAQCGSRLFRTAAMKTGDLHALSRDLVALAATVVDLPTAVWHLLCDDSEAIAAIRGSRLRQVIVGGEAIRSGAVERWIDSVGSHEISLISTYGPTEATVVATYLPIVCAGTVVGEDTRSRLGRPMVPDTVFIAFGEVVIVGELVASGYLGVDNPSFGVVADGRSARRAFATADRTTLDGEGFPVLAGRRDAIVKIGGRRVDAADIANRVSADPGVADVAVEERDGGLGVWFQTRAGNDDASVATRIRSMLAGMRVPSFVVTSAASIPRKPGGKVDSAKLPAPTGFTDAARGDQGADPRALGLAQMWSRQLGRTIRPDSSLLDEGIGSLDLIRILPDTRRYLARHLSILDLISADTAADLVDDARPDFTWLDDATAVEIASDLATLPEHRPGPGRRDAAHPLNHRQRPIVVLGGSGILGTGFAEAILSAKQSGRLPADVIIVTRSPLPERDPWPSLRNAAGVRIEVMPTGLGTAELDSLLEQTGAGTVVNCIGNTNVLVPYRQLRAANVELVEAVVQACARRGIRFVHLSTFVVNGEVTAPRVVDPREAPYPYAASKAVAELVVARSPAALDFTIVRLPRVLGQAEQLAESADILTAVADACSALSAYPAITLTEDVTTARAAATAVLGLLPDVGGHAELGGGITVLRGQAVPYAEFLSDYGRSELSAIAWKDLLDRSDWAKRNPKRWSAIDAWIMLGTRLGDRAYGEFLAEYPTVALDLESVIEVATTREPLRELLTAEFAYRKAAHALTSEEWQ</sequence>
<dbReference type="InterPro" id="IPR042099">
    <property type="entry name" value="ANL_N_sf"/>
</dbReference>
<dbReference type="GO" id="GO:0005829">
    <property type="term" value="C:cytosol"/>
    <property type="evidence" value="ECO:0007669"/>
    <property type="project" value="TreeGrafter"/>
</dbReference>
<keyword evidence="9" id="KW-1185">Reference proteome</keyword>
<protein>
    <submittedName>
        <fullName evidence="8">Peptide synthase</fullName>
    </submittedName>
</protein>
<dbReference type="PANTHER" id="PTHR45527:SF1">
    <property type="entry name" value="FATTY ACID SYNTHASE"/>
    <property type="match status" value="1"/>
</dbReference>
<evidence type="ECO:0000313" key="8">
    <source>
        <dbReference type="EMBL" id="OYN76041.1"/>
    </source>
</evidence>
<comment type="cofactor">
    <cofactor evidence="1">
        <name>pantetheine 4'-phosphate</name>
        <dbReference type="ChEBI" id="CHEBI:47942"/>
    </cofactor>
</comment>
<accession>A0A255DBN3</accession>
<dbReference type="InterPro" id="IPR000873">
    <property type="entry name" value="AMP-dep_synth/lig_dom"/>
</dbReference>
<organism evidence="8 9">
    <name type="scientific">Mycolicibacterium sphagni</name>
    <dbReference type="NCBI Taxonomy" id="1786"/>
    <lineage>
        <taxon>Bacteria</taxon>
        <taxon>Bacillati</taxon>
        <taxon>Actinomycetota</taxon>
        <taxon>Actinomycetes</taxon>
        <taxon>Mycobacteriales</taxon>
        <taxon>Mycobacteriaceae</taxon>
        <taxon>Mycolicibacterium</taxon>
    </lineage>
</organism>
<dbReference type="InterPro" id="IPR009081">
    <property type="entry name" value="PP-bd_ACP"/>
</dbReference>
<dbReference type="Pfam" id="PF00501">
    <property type="entry name" value="AMP-binding"/>
    <property type="match status" value="1"/>
</dbReference>
<keyword evidence="2" id="KW-0596">Phosphopantetheine</keyword>
<dbReference type="GO" id="GO:0044550">
    <property type="term" value="P:secondary metabolite biosynthetic process"/>
    <property type="evidence" value="ECO:0007669"/>
    <property type="project" value="TreeGrafter"/>
</dbReference>
<dbReference type="Gene3D" id="3.30.300.30">
    <property type="match status" value="1"/>
</dbReference>
<dbReference type="InterPro" id="IPR023213">
    <property type="entry name" value="CAT-like_dom_sf"/>
</dbReference>
<proteinExistence type="predicted"/>
<evidence type="ECO:0000256" key="2">
    <source>
        <dbReference type="ARBA" id="ARBA00022450"/>
    </source>
</evidence>
<dbReference type="GO" id="GO:0043041">
    <property type="term" value="P:amino acid activation for nonribosomal peptide biosynthetic process"/>
    <property type="evidence" value="ECO:0007669"/>
    <property type="project" value="TreeGrafter"/>
</dbReference>
<dbReference type="Gene3D" id="3.30.559.10">
    <property type="entry name" value="Chloramphenicol acetyltransferase-like domain"/>
    <property type="match status" value="1"/>
</dbReference>
<dbReference type="InterPro" id="IPR045851">
    <property type="entry name" value="AMP-bd_C_sf"/>
</dbReference>
<feature type="domain" description="NAD-dependent epimerase/dehydratase" evidence="7">
    <location>
        <begin position="1059"/>
        <end position="1254"/>
    </location>
</feature>
<dbReference type="SUPFAM" id="SSF52777">
    <property type="entry name" value="CoA-dependent acyltransferases"/>
    <property type="match status" value="1"/>
</dbReference>
<feature type="domain" description="AMP-dependent synthetase/ligase" evidence="5">
    <location>
        <begin position="484"/>
        <end position="800"/>
    </location>
</feature>
<dbReference type="Pfam" id="PF01370">
    <property type="entry name" value="Epimerase"/>
    <property type="match status" value="1"/>
</dbReference>
<dbReference type="InterPro" id="IPR036291">
    <property type="entry name" value="NAD(P)-bd_dom_sf"/>
</dbReference>
<name>A0A255DBN3_9MYCO</name>
<reference evidence="8 9" key="1">
    <citation type="submission" date="2017-07" db="EMBL/GenBank/DDBJ databases">
        <title>The new phylogeny of genus Mycobacterium.</title>
        <authorList>
            <person name="Tortoli E."/>
            <person name="Trovato A."/>
            <person name="Cirillo D.M."/>
        </authorList>
    </citation>
    <scope>NUCLEOTIDE SEQUENCE [LARGE SCALE GENOMIC DNA]</scope>
    <source>
        <strain evidence="8 9">ATCC 33027</strain>
    </source>
</reference>
<evidence type="ECO:0000256" key="3">
    <source>
        <dbReference type="ARBA" id="ARBA00022553"/>
    </source>
</evidence>
<dbReference type="Pfam" id="PF00550">
    <property type="entry name" value="PP-binding"/>
    <property type="match status" value="1"/>
</dbReference>
<dbReference type="Gene3D" id="3.40.50.720">
    <property type="entry name" value="NAD(P)-binding Rossmann-like Domain"/>
    <property type="match status" value="1"/>
</dbReference>
<dbReference type="Proteomes" id="UP000216063">
    <property type="component" value="Unassembled WGS sequence"/>
</dbReference>
<dbReference type="PROSITE" id="PS00455">
    <property type="entry name" value="AMP_BINDING"/>
    <property type="match status" value="1"/>
</dbReference>
<evidence type="ECO:0000313" key="9">
    <source>
        <dbReference type="Proteomes" id="UP000216063"/>
    </source>
</evidence>
<evidence type="ECO:0000256" key="4">
    <source>
        <dbReference type="SAM" id="MobiDB-lite"/>
    </source>
</evidence>
<feature type="region of interest" description="Disordered" evidence="4">
    <location>
        <begin position="921"/>
        <end position="945"/>
    </location>
</feature>
<feature type="domain" description="Carrier" evidence="6">
    <location>
        <begin position="953"/>
        <end position="1012"/>
    </location>
</feature>
<dbReference type="InterPro" id="IPR020845">
    <property type="entry name" value="AMP-binding_CS"/>
</dbReference>
<evidence type="ECO:0000259" key="7">
    <source>
        <dbReference type="Pfam" id="PF01370"/>
    </source>
</evidence>
<dbReference type="OrthoDB" id="2472181at2"/>
<dbReference type="Gene3D" id="3.30.559.30">
    <property type="entry name" value="Nonribosomal peptide synthetase, condensation domain"/>
    <property type="match status" value="1"/>
</dbReference>
<dbReference type="SUPFAM" id="SSF56801">
    <property type="entry name" value="Acetyl-CoA synthetase-like"/>
    <property type="match status" value="1"/>
</dbReference>
<dbReference type="RefSeq" id="WP_094483506.1">
    <property type="nucleotide sequence ID" value="NZ_NOZR01000024.1"/>
</dbReference>